<dbReference type="AlphaFoldDB" id="A0A9P7Y6M1"/>
<dbReference type="PANTHER" id="PTHR10622">
    <property type="entry name" value="HET DOMAIN-CONTAINING PROTEIN"/>
    <property type="match status" value="1"/>
</dbReference>
<dbReference type="OrthoDB" id="538223at2759"/>
<keyword evidence="1" id="KW-0677">Repeat</keyword>
<accession>A0A9P7Y6M1</accession>
<evidence type="ECO:0000259" key="3">
    <source>
        <dbReference type="Pfam" id="PF24883"/>
    </source>
</evidence>
<dbReference type="Proteomes" id="UP000824998">
    <property type="component" value="Unassembled WGS sequence"/>
</dbReference>
<name>A0A9P7Y6M1_9HELO</name>
<feature type="domain" description="Nephrocystin 3-like N-terminal" evidence="3">
    <location>
        <begin position="255"/>
        <end position="343"/>
    </location>
</feature>
<reference evidence="4" key="1">
    <citation type="journal article" date="2021" name="IMA Fungus">
        <title>Genomic characterization of three marine fungi, including Emericellopsis atlantica sp. nov. with signatures of a generalist lifestyle and marine biomass degradation.</title>
        <authorList>
            <person name="Hagestad O.C."/>
            <person name="Hou L."/>
            <person name="Andersen J.H."/>
            <person name="Hansen E.H."/>
            <person name="Altermark B."/>
            <person name="Li C."/>
            <person name="Kuhnert E."/>
            <person name="Cox R.J."/>
            <person name="Crous P.W."/>
            <person name="Spatafora J.W."/>
            <person name="Lail K."/>
            <person name="Amirebrahimi M."/>
            <person name="Lipzen A."/>
            <person name="Pangilinan J."/>
            <person name="Andreopoulos W."/>
            <person name="Hayes R.D."/>
            <person name="Ng V."/>
            <person name="Grigoriev I.V."/>
            <person name="Jackson S.A."/>
            <person name="Sutton T.D.S."/>
            <person name="Dobson A.D.W."/>
            <person name="Rama T."/>
        </authorList>
    </citation>
    <scope>NUCLEOTIDE SEQUENCE</scope>
    <source>
        <strain evidence="4">TRa018bII</strain>
    </source>
</reference>
<sequence length="457" mass="52410">MRLLQRSDAGEFSLTKDLDSDKAIPPYAIVPHTWGADTEEVTFEDLTSGIGQDKPGYEKIRFCGEQARQDSLQYFWIDTCCINKTNYAELSQAIKSMFRWYRNATRCYVYLSDVPLGTDTDKINPQSWDSEFWKSRWFTRGWTLQEFLAPRSVELFSRKRERLGDKNTLKQQIHNITGVLIPALQGAPLSQFSVDERFSWMECRQTTLEVDRVYSLLGILDAKIPILKEIEAATAFGWLREKRIEDTKGGLLEDSYRWILENPEFKQWHSAQQSPLLWIKGDPGKGKTMLLCGIINELDKPTVETALLSYFFCQANDSRINNATAVLRGHIYMLISQQPSLISLAKLLDLIVQTSESFHVKWIVSSRNWPDIEERLVNAGQNLSLELNAESVSAAVSIFIKHKVLELAQRKKHKDKNRDEVLVYLSSNANGTFLWVALVCRARISAAPMGSYIHKKR</sequence>
<comment type="caution">
    <text evidence="4">The sequence shown here is derived from an EMBL/GenBank/DDBJ whole genome shotgun (WGS) entry which is preliminary data.</text>
</comment>
<evidence type="ECO:0000313" key="5">
    <source>
        <dbReference type="Proteomes" id="UP000824998"/>
    </source>
</evidence>
<feature type="domain" description="Heterokaryon incompatibility" evidence="2">
    <location>
        <begin position="27"/>
        <end position="113"/>
    </location>
</feature>
<organism evidence="4 5">
    <name type="scientific">Amylocarpus encephaloides</name>
    <dbReference type="NCBI Taxonomy" id="45428"/>
    <lineage>
        <taxon>Eukaryota</taxon>
        <taxon>Fungi</taxon>
        <taxon>Dikarya</taxon>
        <taxon>Ascomycota</taxon>
        <taxon>Pezizomycotina</taxon>
        <taxon>Leotiomycetes</taxon>
        <taxon>Helotiales</taxon>
        <taxon>Helotiales incertae sedis</taxon>
        <taxon>Amylocarpus</taxon>
    </lineage>
</organism>
<protein>
    <submittedName>
        <fullName evidence="4">Heterokaryon incompatibility protein-domain-containing protein</fullName>
    </submittedName>
</protein>
<dbReference type="InterPro" id="IPR056884">
    <property type="entry name" value="NPHP3-like_N"/>
</dbReference>
<dbReference type="SUPFAM" id="SSF52540">
    <property type="entry name" value="P-loop containing nucleoside triphosphate hydrolases"/>
    <property type="match status" value="1"/>
</dbReference>
<keyword evidence="5" id="KW-1185">Reference proteome</keyword>
<gene>
    <name evidence="4" type="ORF">BJ875DRAFT_508587</name>
</gene>
<dbReference type="EMBL" id="MU251995">
    <property type="protein sequence ID" value="KAG9228279.1"/>
    <property type="molecule type" value="Genomic_DNA"/>
</dbReference>
<proteinExistence type="predicted"/>
<dbReference type="PANTHER" id="PTHR10622:SF13">
    <property type="entry name" value="NACHT DOMAIN-CONTAINING PROTEIN"/>
    <property type="match status" value="1"/>
</dbReference>
<dbReference type="InterPro" id="IPR010730">
    <property type="entry name" value="HET"/>
</dbReference>
<dbReference type="InterPro" id="IPR027417">
    <property type="entry name" value="P-loop_NTPase"/>
</dbReference>
<evidence type="ECO:0000256" key="1">
    <source>
        <dbReference type="ARBA" id="ARBA00022737"/>
    </source>
</evidence>
<evidence type="ECO:0000313" key="4">
    <source>
        <dbReference type="EMBL" id="KAG9228279.1"/>
    </source>
</evidence>
<dbReference type="Pfam" id="PF24883">
    <property type="entry name" value="NPHP3_N"/>
    <property type="match status" value="1"/>
</dbReference>
<evidence type="ECO:0000259" key="2">
    <source>
        <dbReference type="Pfam" id="PF06985"/>
    </source>
</evidence>
<dbReference type="Pfam" id="PF06985">
    <property type="entry name" value="HET"/>
    <property type="match status" value="1"/>
</dbReference>